<dbReference type="SUPFAM" id="SSF52540">
    <property type="entry name" value="P-loop containing nucleoside triphosphate hydrolases"/>
    <property type="match status" value="2"/>
</dbReference>
<dbReference type="InterPro" id="IPR039421">
    <property type="entry name" value="Type_1_exporter"/>
</dbReference>
<feature type="transmembrane region" description="Helical" evidence="8">
    <location>
        <begin position="77"/>
        <end position="101"/>
    </location>
</feature>
<keyword evidence="12" id="KW-1185">Reference proteome</keyword>
<dbReference type="Pfam" id="PF00664">
    <property type="entry name" value="ABC_membrane"/>
    <property type="match status" value="2"/>
</dbReference>
<dbReference type="InterPro" id="IPR011527">
    <property type="entry name" value="ABC1_TM_dom"/>
</dbReference>
<accession>A0ABT9KN91</accession>
<evidence type="ECO:0000259" key="10">
    <source>
        <dbReference type="PROSITE" id="PS50929"/>
    </source>
</evidence>
<dbReference type="Pfam" id="PF00005">
    <property type="entry name" value="ABC_tran"/>
    <property type="match status" value="2"/>
</dbReference>
<evidence type="ECO:0000256" key="2">
    <source>
        <dbReference type="ARBA" id="ARBA00022692"/>
    </source>
</evidence>
<evidence type="ECO:0000313" key="11">
    <source>
        <dbReference type="EMBL" id="MDP9609888.1"/>
    </source>
</evidence>
<feature type="transmembrane region" description="Helical" evidence="8">
    <location>
        <begin position="1248"/>
        <end position="1266"/>
    </location>
</feature>
<keyword evidence="4" id="KW-0067">ATP-binding</keyword>
<evidence type="ECO:0000256" key="6">
    <source>
        <dbReference type="ARBA" id="ARBA00023136"/>
    </source>
</evidence>
<evidence type="ECO:0000256" key="4">
    <source>
        <dbReference type="ARBA" id="ARBA00022840"/>
    </source>
</evidence>
<dbReference type="SUPFAM" id="SSF90123">
    <property type="entry name" value="ABC transporter transmembrane region"/>
    <property type="match status" value="2"/>
</dbReference>
<feature type="region of interest" description="Disordered" evidence="7">
    <location>
        <begin position="631"/>
        <end position="688"/>
    </location>
</feature>
<reference evidence="11 12" key="1">
    <citation type="submission" date="2023-07" db="EMBL/GenBank/DDBJ databases">
        <title>Sequencing the genomes of 1000 actinobacteria strains.</title>
        <authorList>
            <person name="Klenk H.-P."/>
        </authorList>
    </citation>
    <scope>NUCLEOTIDE SEQUENCE [LARGE SCALE GENOMIC DNA]</scope>
    <source>
        <strain evidence="11 12">DSM 41600</strain>
    </source>
</reference>
<feature type="compositionally biased region" description="Low complexity" evidence="7">
    <location>
        <begin position="667"/>
        <end position="676"/>
    </location>
</feature>
<feature type="transmembrane region" description="Helical" evidence="8">
    <location>
        <begin position="1031"/>
        <end position="1052"/>
    </location>
</feature>
<dbReference type="PANTHER" id="PTHR43394:SF1">
    <property type="entry name" value="ATP-BINDING CASSETTE SUB-FAMILY B MEMBER 10, MITOCHONDRIAL"/>
    <property type="match status" value="1"/>
</dbReference>
<dbReference type="PROSITE" id="PS00211">
    <property type="entry name" value="ABC_TRANSPORTER_1"/>
    <property type="match status" value="1"/>
</dbReference>
<keyword evidence="3" id="KW-0547">Nucleotide-binding</keyword>
<evidence type="ECO:0000256" key="5">
    <source>
        <dbReference type="ARBA" id="ARBA00022989"/>
    </source>
</evidence>
<dbReference type="SMART" id="SM00382">
    <property type="entry name" value="AAA"/>
    <property type="match status" value="2"/>
</dbReference>
<organism evidence="11 12">
    <name type="scientific">Streptomyces demainii</name>
    <dbReference type="NCBI Taxonomy" id="588122"/>
    <lineage>
        <taxon>Bacteria</taxon>
        <taxon>Bacillati</taxon>
        <taxon>Actinomycetota</taxon>
        <taxon>Actinomycetes</taxon>
        <taxon>Kitasatosporales</taxon>
        <taxon>Streptomycetaceae</taxon>
        <taxon>Streptomyces</taxon>
    </lineage>
</organism>
<dbReference type="InterPro" id="IPR003439">
    <property type="entry name" value="ABC_transporter-like_ATP-bd"/>
</dbReference>
<feature type="region of interest" description="Disordered" evidence="7">
    <location>
        <begin position="1"/>
        <end position="56"/>
    </location>
</feature>
<dbReference type="InterPro" id="IPR017871">
    <property type="entry name" value="ABC_transporter-like_CS"/>
</dbReference>
<sequence length="1559" mass="162700">MADATADSAADAAGETAGTDGGGAETGAGRAETGRAETGGAETGGAETGGAETGGADKGQGWLRRLFRYCWRYRGDVLLALGASLAGMAVTALVPLVPKLIIDDVIVRHERSLAPWATLLIVAALVVYVLTYVRRFYGGRLALDVQHALRTDMYAAITRLDGRRQDNLSTGQVIGRGTSDLQLIQGLLFMVPMLIGNILLFLVSLVVMAVLSPLLTVVALAVAPALWILASRSRTRLFPATWYAQGQAAAVAGVVDGAVTGVRVVKGFGQEAQETDKLREAGRRLFAARLRTVRLNSRYTPALQAVPALGQVAMLALGGWMATRGQISLGTFVAFSTYLAQLVGPVRMLTMVLTIGQQARAGVERVFELIDTEPVIHERPDARELPEDAPATVEFDRVSFGYDPERPVLSEVSLRIEPGETLAVVGASGSGKSTLSMLLPRFYDVSSGAVRIGGHDVRELTYDSLRGAIGLVPEDSFLFSDTVRANLAYGLPDASEERIRAAARAAQADGFISALPDGYDTEVGEQGLTLSGGQRQRLALARAILTDPRLLILDDATSAVDARVEHEIHEALRGVMAGRTTLLIAHRPSTLALADRIAVMERGRVVDVGTDAELRARSALYRNLLTEDAAPDVPAVPDVPATPAAPGGDGAARTAAPAAGNGSRPWAGADGPAPAHAEPHGGGAHAAGFAGAFGGEAAASGLAEPCLDGEPSADGDRPARGREGGSRPAAGPRARGGDDPAHASGEADGDGVASEPWIRPAGGGADGAVEAGGARPHYGDAPGHAAADVAGPGAGRPSRRDGDGVAPEPWARPDDGQGRCRPHGGDDLDHARAGDGDGAGFAGVSGGAAGAGRPGEPGGPWVRPDGSDEGRGDLRAGDDPDHARAGDGDGAGFAGVSSGGPGARPGGAGAARGRQVTPELWVRPAGDGRKAGAPAVAAVAGPGMAGALSGMPATPELLAKVAALPPATDTPDIDEEAATRAEETYGLRRLLRGFGAPLALALLLVALDALAGLLLPVLIRHGIDQGVQRLALGAVWTASGLALLVVLAQWAVQVGETRMTGRTGERVLYALRVKIFAQLQRLGLDYYERELTGKIMTRMTTDVDALSTFLQTGLVTAVVSLLTFFGILVALLVIDVQLALVVFLTLPPLIIGTVLFRRRSVKAYQLARERVSVVNADLQESVAGLRIVQAFRRERSGRERFAARSDAYRQARLRGQRLISVYFPFVQLLSSVASALVLIVGAGRVGDGTLTAGALVAYLLYIDLFFAPVQQLSQVFDGYQQATVSLGRIQELLREPTTTPVADAPREVGAMRGEIAFEDVRFRYGDGEEALAGISLTIPAGQTVAFVGETGAGKSTLVKLVARFYDPTGGAVRVDGADLRELDLTEYRGHLGVVPQEPYLFAGTVRDAIAYGRPDASDAEVEAAARAVGAHEMVASLDGGYLHEVAERGRNLSAGQRQLIALARAELVDPDILLLDEATAALDLATEALVNQATDRLTGRRTTLVVAHRLTTAARADRVVVLDHGRVVEDGTHEELVARDGRYATLWRTFMGETAPAVA</sequence>
<evidence type="ECO:0000256" key="3">
    <source>
        <dbReference type="ARBA" id="ARBA00022741"/>
    </source>
</evidence>
<feature type="compositionally biased region" description="Basic and acidic residues" evidence="7">
    <location>
        <begin position="811"/>
        <end position="835"/>
    </location>
</feature>
<feature type="domain" description="ABC transmembrane type-1" evidence="10">
    <location>
        <begin position="999"/>
        <end position="1281"/>
    </location>
</feature>
<gene>
    <name evidence="11" type="ORF">JOF35_002165</name>
</gene>
<name>A0ABT9KN91_9ACTN</name>
<feature type="transmembrane region" description="Helical" evidence="8">
    <location>
        <begin position="1138"/>
        <end position="1156"/>
    </location>
</feature>
<dbReference type="PROSITE" id="PS50893">
    <property type="entry name" value="ABC_TRANSPORTER_2"/>
    <property type="match status" value="2"/>
</dbReference>
<evidence type="ECO:0000259" key="9">
    <source>
        <dbReference type="PROSITE" id="PS50893"/>
    </source>
</evidence>
<dbReference type="InterPro" id="IPR027417">
    <property type="entry name" value="P-loop_NTPase"/>
</dbReference>
<feature type="compositionally biased region" description="Low complexity" evidence="7">
    <location>
        <begin position="631"/>
        <end position="660"/>
    </location>
</feature>
<feature type="transmembrane region" description="Helical" evidence="8">
    <location>
        <begin position="299"/>
        <end position="321"/>
    </location>
</feature>
<feature type="transmembrane region" description="Helical" evidence="8">
    <location>
        <begin position="1219"/>
        <end position="1242"/>
    </location>
</feature>
<dbReference type="CDD" id="cd18546">
    <property type="entry name" value="ABC_6TM_Rv0194_D2_like"/>
    <property type="match status" value="1"/>
</dbReference>
<dbReference type="PROSITE" id="PS50929">
    <property type="entry name" value="ABC_TM1F"/>
    <property type="match status" value="2"/>
</dbReference>
<keyword evidence="6 8" id="KW-0472">Membrane</keyword>
<feature type="compositionally biased region" description="Gly residues" evidence="7">
    <location>
        <begin position="41"/>
        <end position="56"/>
    </location>
</feature>
<evidence type="ECO:0000313" key="12">
    <source>
        <dbReference type="Proteomes" id="UP001234880"/>
    </source>
</evidence>
<feature type="compositionally biased region" description="Basic and acidic residues" evidence="7">
    <location>
        <begin position="865"/>
        <end position="887"/>
    </location>
</feature>
<feature type="region of interest" description="Disordered" evidence="7">
    <location>
        <begin position="702"/>
        <end position="916"/>
    </location>
</feature>
<feature type="transmembrane region" description="Helical" evidence="8">
    <location>
        <begin position="213"/>
        <end position="230"/>
    </location>
</feature>
<dbReference type="Proteomes" id="UP001234880">
    <property type="component" value="Unassembled WGS sequence"/>
</dbReference>
<feature type="domain" description="ABC transmembrane type-1" evidence="10">
    <location>
        <begin position="78"/>
        <end position="358"/>
    </location>
</feature>
<dbReference type="EMBL" id="JAURUE010000001">
    <property type="protein sequence ID" value="MDP9609888.1"/>
    <property type="molecule type" value="Genomic_DNA"/>
</dbReference>
<feature type="domain" description="ABC transporter" evidence="9">
    <location>
        <begin position="1315"/>
        <end position="1549"/>
    </location>
</feature>
<dbReference type="PANTHER" id="PTHR43394">
    <property type="entry name" value="ATP-DEPENDENT PERMEASE MDL1, MITOCHONDRIAL"/>
    <property type="match status" value="1"/>
</dbReference>
<protein>
    <submittedName>
        <fullName evidence="11">ABC-type multidrug transport system fused ATPase/permease subunit</fullName>
    </submittedName>
</protein>
<feature type="compositionally biased region" description="Gly residues" evidence="7">
    <location>
        <begin position="888"/>
        <end position="910"/>
    </location>
</feature>
<dbReference type="Gene3D" id="1.20.1560.10">
    <property type="entry name" value="ABC transporter type 1, transmembrane domain"/>
    <property type="match status" value="2"/>
</dbReference>
<comment type="subcellular location">
    <subcellularLocation>
        <location evidence="1">Cell membrane</location>
        <topology evidence="1">Multi-pass membrane protein</topology>
    </subcellularLocation>
</comment>
<keyword evidence="2 8" id="KW-0812">Transmembrane</keyword>
<feature type="compositionally biased region" description="Gly residues" evidence="7">
    <location>
        <begin position="836"/>
        <end position="858"/>
    </location>
</feature>
<feature type="compositionally biased region" description="Low complexity" evidence="7">
    <location>
        <begin position="27"/>
        <end position="40"/>
    </location>
</feature>
<evidence type="ECO:0000256" key="8">
    <source>
        <dbReference type="SAM" id="Phobius"/>
    </source>
</evidence>
<evidence type="ECO:0000256" key="7">
    <source>
        <dbReference type="SAM" id="MobiDB-lite"/>
    </source>
</evidence>
<evidence type="ECO:0000256" key="1">
    <source>
        <dbReference type="ARBA" id="ARBA00004651"/>
    </source>
</evidence>
<feature type="transmembrane region" description="Helical" evidence="8">
    <location>
        <begin position="1108"/>
        <end position="1132"/>
    </location>
</feature>
<dbReference type="InterPro" id="IPR003593">
    <property type="entry name" value="AAA+_ATPase"/>
</dbReference>
<feature type="compositionally biased region" description="Low complexity" evidence="7">
    <location>
        <begin position="1"/>
        <end position="18"/>
    </location>
</feature>
<feature type="domain" description="ABC transporter" evidence="9">
    <location>
        <begin position="393"/>
        <end position="627"/>
    </location>
</feature>
<comment type="caution">
    <text evidence="11">The sequence shown here is derived from an EMBL/GenBank/DDBJ whole genome shotgun (WGS) entry which is preliminary data.</text>
</comment>
<proteinExistence type="predicted"/>
<feature type="transmembrane region" description="Helical" evidence="8">
    <location>
        <begin position="113"/>
        <end position="133"/>
    </location>
</feature>
<feature type="transmembrane region" description="Helical" evidence="8">
    <location>
        <begin position="186"/>
        <end position="207"/>
    </location>
</feature>
<feature type="compositionally biased region" description="Basic and acidic residues" evidence="7">
    <location>
        <begin position="714"/>
        <end position="725"/>
    </location>
</feature>
<dbReference type="Gene3D" id="3.40.50.300">
    <property type="entry name" value="P-loop containing nucleotide triphosphate hydrolases"/>
    <property type="match status" value="2"/>
</dbReference>
<feature type="transmembrane region" description="Helical" evidence="8">
    <location>
        <begin position="998"/>
        <end position="1019"/>
    </location>
</feature>
<keyword evidence="5 8" id="KW-1133">Transmembrane helix</keyword>
<dbReference type="CDD" id="cd18543">
    <property type="entry name" value="ABC_6TM_Rv0194_D1_like"/>
    <property type="match status" value="1"/>
</dbReference>
<dbReference type="InterPro" id="IPR036640">
    <property type="entry name" value="ABC1_TM_sf"/>
</dbReference>